<proteinExistence type="predicted"/>
<sequence>MDHSKLLVPEWKPFIPIPGDTAPRIQYLQRLLKDPQENDIHIENIKAVLKALKNEETPHRYYQNGQPVDIREADLDIPVWFEVFELILYSFINLCFDTN</sequence>
<dbReference type="Proteomes" id="UP000475325">
    <property type="component" value="Unassembled WGS sequence"/>
</dbReference>
<evidence type="ECO:0000313" key="1">
    <source>
        <dbReference type="EMBL" id="KAF3099917.1"/>
    </source>
</evidence>
<comment type="caution">
    <text evidence="1">The sequence shown here is derived from an EMBL/GenBank/DDBJ whole genome shotgun (WGS) entry which is preliminary data.</text>
</comment>
<reference evidence="1 2" key="1">
    <citation type="submission" date="2019-06" db="EMBL/GenBank/DDBJ databases">
        <authorList>
            <person name="Palmer J.M."/>
        </authorList>
    </citation>
    <scope>NUCLEOTIDE SEQUENCE [LARGE SCALE GENOMIC DNA]</scope>
    <source>
        <strain evidence="1 2">TWF102</strain>
    </source>
</reference>
<dbReference type="EMBL" id="WIQW01000027">
    <property type="protein sequence ID" value="KAF3099917.1"/>
    <property type="molecule type" value="Genomic_DNA"/>
</dbReference>
<organism evidence="1 2">
    <name type="scientific">Orbilia oligospora</name>
    <name type="common">Nematode-trapping fungus</name>
    <name type="synonym">Arthrobotrys oligospora</name>
    <dbReference type="NCBI Taxonomy" id="2813651"/>
    <lineage>
        <taxon>Eukaryota</taxon>
        <taxon>Fungi</taxon>
        <taxon>Dikarya</taxon>
        <taxon>Ascomycota</taxon>
        <taxon>Pezizomycotina</taxon>
        <taxon>Orbiliomycetes</taxon>
        <taxon>Orbiliales</taxon>
        <taxon>Orbiliaceae</taxon>
        <taxon>Orbilia</taxon>
    </lineage>
</organism>
<protein>
    <submittedName>
        <fullName evidence="1">Uncharacterized protein</fullName>
    </submittedName>
</protein>
<name>A0A7C8N8L8_ORBOL</name>
<evidence type="ECO:0000313" key="2">
    <source>
        <dbReference type="Proteomes" id="UP000475325"/>
    </source>
</evidence>
<dbReference type="AlphaFoldDB" id="A0A7C8N8L8"/>
<gene>
    <name evidence="1" type="ORF">TWF102_005343</name>
</gene>
<accession>A0A7C8N8L8</accession>